<evidence type="ECO:0000313" key="3">
    <source>
        <dbReference type="EMBL" id="MDC0681301.1"/>
    </source>
</evidence>
<feature type="compositionally biased region" description="Low complexity" evidence="1">
    <location>
        <begin position="215"/>
        <end position="227"/>
    </location>
</feature>
<feature type="compositionally biased region" description="Low complexity" evidence="1">
    <location>
        <begin position="141"/>
        <end position="159"/>
    </location>
</feature>
<feature type="region of interest" description="Disordered" evidence="1">
    <location>
        <begin position="129"/>
        <end position="159"/>
    </location>
</feature>
<keyword evidence="4" id="KW-1185">Reference proteome</keyword>
<feature type="region of interest" description="Disordered" evidence="1">
    <location>
        <begin position="203"/>
        <end position="229"/>
    </location>
</feature>
<evidence type="ECO:0000256" key="2">
    <source>
        <dbReference type="SAM" id="SignalP"/>
    </source>
</evidence>
<keyword evidence="2" id="KW-0732">Signal</keyword>
<protein>
    <recommendedName>
        <fullName evidence="5">Secreted protein</fullName>
    </recommendedName>
</protein>
<evidence type="ECO:0000256" key="1">
    <source>
        <dbReference type="SAM" id="MobiDB-lite"/>
    </source>
</evidence>
<proteinExistence type="predicted"/>
<accession>A0ABT5C4F6</accession>
<dbReference type="EMBL" id="JAQNDK010000003">
    <property type="protein sequence ID" value="MDC0681301.1"/>
    <property type="molecule type" value="Genomic_DNA"/>
</dbReference>
<dbReference type="RefSeq" id="WP_272098342.1">
    <property type="nucleotide sequence ID" value="NZ_JAQNDK010000003.1"/>
</dbReference>
<feature type="chain" id="PRO_5046669209" description="Secreted protein" evidence="2">
    <location>
        <begin position="23"/>
        <end position="335"/>
    </location>
</feature>
<comment type="caution">
    <text evidence="3">The sequence shown here is derived from an EMBL/GenBank/DDBJ whole genome shotgun (WGS) entry which is preliminary data.</text>
</comment>
<feature type="signal peptide" evidence="2">
    <location>
        <begin position="1"/>
        <end position="22"/>
    </location>
</feature>
<name>A0ABT5C4F6_9BACT</name>
<evidence type="ECO:0008006" key="5">
    <source>
        <dbReference type="Google" id="ProtNLM"/>
    </source>
</evidence>
<reference evidence="3 4" key="1">
    <citation type="submission" date="2023-01" db="EMBL/GenBank/DDBJ databases">
        <title>Minimal conservation of predation-associated metabolite biosynthetic gene clusters underscores biosynthetic potential of Myxococcota including descriptions for ten novel species: Archangium lansinium sp. nov., Myxococcus landrumus sp. nov., Nannocystis bai.</title>
        <authorList>
            <person name="Ahearne A."/>
            <person name="Stevens C."/>
            <person name="Dowd S."/>
        </authorList>
    </citation>
    <scope>NUCLEOTIDE SEQUENCE [LARGE SCALE GENOMIC DNA]</scope>
    <source>
        <strain evidence="3 4">WIWO2</strain>
    </source>
</reference>
<sequence length="335" mass="34787">MARSFLCMIAFASLLLSAPSLAAEPARRALRLRYSEGAQAASCPGERALRERIRLRVGYDPFREDATEEVDVAIRPHGAHVVATTTYRNADGRVSGRGFDLSHGDGACEQLTNTVALAISFALTPFASDERAPAAPPRPESAPARPEPAGGPGEPWSSARVGTGAIAGLGVPEGLFGGASLLFRVRWSQSLSFSLESRGTFAVSKPSARGNGEVSSPYTPSPGGSTSVRSPYLRTHASGAFAPCLHTADLLVTCALVEMGVAHVGDRSAPATDVSLLFMGLGLRGGIELALNDALSFYSHAEVLVSFGLLDHPIAGALRPPRPSASIGAGLLAGF</sequence>
<organism evidence="3 4">
    <name type="scientific">Sorangium atrum</name>
    <dbReference type="NCBI Taxonomy" id="2995308"/>
    <lineage>
        <taxon>Bacteria</taxon>
        <taxon>Pseudomonadati</taxon>
        <taxon>Myxococcota</taxon>
        <taxon>Polyangia</taxon>
        <taxon>Polyangiales</taxon>
        <taxon>Polyangiaceae</taxon>
        <taxon>Sorangium</taxon>
    </lineage>
</organism>
<evidence type="ECO:0000313" key="4">
    <source>
        <dbReference type="Proteomes" id="UP001217485"/>
    </source>
</evidence>
<gene>
    <name evidence="3" type="ORF">POL72_26410</name>
</gene>
<dbReference type="Proteomes" id="UP001217485">
    <property type="component" value="Unassembled WGS sequence"/>
</dbReference>